<organism evidence="3 4">
    <name type="scientific">Parasedimentitalea marina</name>
    <dbReference type="NCBI Taxonomy" id="2483033"/>
    <lineage>
        <taxon>Bacteria</taxon>
        <taxon>Pseudomonadati</taxon>
        <taxon>Pseudomonadota</taxon>
        <taxon>Alphaproteobacteria</taxon>
        <taxon>Rhodobacterales</taxon>
        <taxon>Paracoccaceae</taxon>
        <taxon>Parasedimentitalea</taxon>
    </lineage>
</organism>
<dbReference type="EMBL" id="CP033219">
    <property type="protein sequence ID" value="AZV78810.1"/>
    <property type="molecule type" value="Genomic_DNA"/>
</dbReference>
<keyword evidence="1" id="KW-1133">Transmembrane helix</keyword>
<feature type="transmembrane region" description="Helical" evidence="1">
    <location>
        <begin position="37"/>
        <end position="58"/>
    </location>
</feature>
<proteinExistence type="predicted"/>
<dbReference type="OrthoDB" id="274718at2"/>
<keyword evidence="1" id="KW-0472">Membrane</keyword>
<evidence type="ECO:0000313" key="4">
    <source>
        <dbReference type="Proteomes" id="UP000283063"/>
    </source>
</evidence>
<accession>A0A3T0N450</accession>
<dbReference type="Proteomes" id="UP000283063">
    <property type="component" value="Chromosome"/>
</dbReference>
<keyword evidence="4" id="KW-1185">Reference proteome</keyword>
<sequence>MTKILRLLLLAAIILGLLSLATWATLALWYRLPFATPIRAVLAGGFAVLGLSVIVALFSPRRLRALATFCLALATVLFWWSTLTPPSLANWAPDVARQVTGQVSGNTLTLTDVRNFDWTSPTQANAQWETRAYDLSQLQGVDLFMSYWAGPEMAHMIVSFTFANAAPIAWSVEVRRKVGGGFSPLADLFKNNTLVIVAADERDVIGTRSNLRGEDVQLYRIKTTPAKARSLLLQYVQAANALAQRPKWYNSLTTNCTTVVMSMIRTIIDEVPLDWRVIANGYLPSYAYDRGVLASHLPLAELRAQAHITTRATEVGLSSGFSTAIRSGVPTP</sequence>
<dbReference type="RefSeq" id="WP_127749359.1">
    <property type="nucleotide sequence ID" value="NZ_CP033219.1"/>
</dbReference>
<protein>
    <submittedName>
        <fullName evidence="3">DUF4105 domain-containing protein</fullName>
    </submittedName>
</protein>
<reference evidence="3 4" key="1">
    <citation type="submission" date="2018-10" db="EMBL/GenBank/DDBJ databases">
        <title>Parasedimentitalea marina sp. nov., a psychrophilic bacterium isolated from deep seawater of the New Britain Trench.</title>
        <authorList>
            <person name="Cao J."/>
        </authorList>
    </citation>
    <scope>NUCLEOTIDE SEQUENCE [LARGE SCALE GENOMIC DNA]</scope>
    <source>
        <strain evidence="3 4">W43</strain>
    </source>
</reference>
<name>A0A3T0N450_9RHOB</name>
<feature type="transmembrane region" description="Helical" evidence="1">
    <location>
        <begin position="65"/>
        <end position="83"/>
    </location>
</feature>
<evidence type="ECO:0000259" key="2">
    <source>
        <dbReference type="Pfam" id="PF13387"/>
    </source>
</evidence>
<evidence type="ECO:0000313" key="3">
    <source>
        <dbReference type="EMBL" id="AZV78810.1"/>
    </source>
</evidence>
<evidence type="ECO:0000256" key="1">
    <source>
        <dbReference type="SAM" id="Phobius"/>
    </source>
</evidence>
<gene>
    <name evidence="3" type="ORF">EBB79_13635</name>
</gene>
<dbReference type="AlphaFoldDB" id="A0A3T0N450"/>
<dbReference type="InterPro" id="IPR025178">
    <property type="entry name" value="Lnb_N"/>
</dbReference>
<keyword evidence="1" id="KW-0812">Transmembrane</keyword>
<feature type="domain" description="Lnb N-terminal periplasmic" evidence="2">
    <location>
        <begin position="126"/>
        <end position="280"/>
    </location>
</feature>
<dbReference type="Pfam" id="PF13387">
    <property type="entry name" value="Lnb_N"/>
    <property type="match status" value="1"/>
</dbReference>
<dbReference type="KEGG" id="sedi:EBB79_13635"/>